<feature type="transmembrane region" description="Helical" evidence="5">
    <location>
        <begin position="524"/>
        <end position="544"/>
    </location>
</feature>
<feature type="compositionally biased region" description="Acidic residues" evidence="6">
    <location>
        <begin position="668"/>
        <end position="692"/>
    </location>
</feature>
<evidence type="ECO:0000256" key="3">
    <source>
        <dbReference type="ARBA" id="ARBA00022989"/>
    </source>
</evidence>
<dbReference type="PANTHER" id="PTHR12714:SF9">
    <property type="entry name" value="PROTEIN-S-ISOPRENYLCYSTEINE O-METHYLTRANSFERASE"/>
    <property type="match status" value="1"/>
</dbReference>
<dbReference type="InterPro" id="IPR007269">
    <property type="entry name" value="ICMT_MeTrfase"/>
</dbReference>
<evidence type="ECO:0000313" key="7">
    <source>
        <dbReference type="EMBL" id="CAJ1395754.1"/>
    </source>
</evidence>
<accession>A0AA36IZL9</accession>
<feature type="transmembrane region" description="Helical" evidence="5">
    <location>
        <begin position="424"/>
        <end position="451"/>
    </location>
</feature>
<proteinExistence type="inferred from homology"/>
<comment type="subcellular location">
    <subcellularLocation>
        <location evidence="5">Endoplasmic reticulum membrane</location>
        <topology evidence="5">Multi-pass membrane protein</topology>
    </subcellularLocation>
    <subcellularLocation>
        <location evidence="1">Membrane</location>
        <topology evidence="1">Multi-pass membrane protein</topology>
    </subcellularLocation>
</comment>
<comment type="caution">
    <text evidence="7">The sequence shown here is derived from an EMBL/GenBank/DDBJ whole genome shotgun (WGS) entry which is preliminary data.</text>
</comment>
<evidence type="ECO:0000256" key="5">
    <source>
        <dbReference type="RuleBase" id="RU362022"/>
    </source>
</evidence>
<feature type="transmembrane region" description="Helical" evidence="5">
    <location>
        <begin position="377"/>
        <end position="393"/>
    </location>
</feature>
<reference evidence="7" key="1">
    <citation type="submission" date="2023-08" db="EMBL/GenBank/DDBJ databases">
        <authorList>
            <person name="Chen Y."/>
            <person name="Shah S."/>
            <person name="Dougan E. K."/>
            <person name="Thang M."/>
            <person name="Chan C."/>
        </authorList>
    </citation>
    <scope>NUCLEOTIDE SEQUENCE</scope>
</reference>
<evidence type="ECO:0000256" key="1">
    <source>
        <dbReference type="ARBA" id="ARBA00004141"/>
    </source>
</evidence>
<sequence length="717" mass="78549">MQMQNLRKQQVLKQNLWKYQVPKQNLWKQQVAEAELVKVPSSAAAEAELAEVSSVEAEPAEAAGAEAELVKVPSSAAAEAELAEVSSVGAEPAEAANAEAELVKVPSSAAAEAELAEVSSVEAEPAEAANAEAELVKVPSSTAAEAELAEASSIEAEPAEAASAEAEPAEATEAEVEPVERPASTEEAPAQAADAKTELEALSKTAQDTNDTERKSEARPEASSSPEGNQAEDNVKEPDDRGAPFVHSFQEFKEMGCHEAAQAVLRQGLQFCPSSAALRKLAASEGFHLEEIQASATTPFMEHLRRRELMMQQMHSAQQSQRMQQLQQWQARLQQPRYTPPPLLPEPRKLPPAPRPTGPLKFFDELEYPDKTKASRGVAAIALGALCGIATSLRASCSAYYFVWSFMACHLLCITLLRDYGGSFGLLVMCAALAFHAGHAFVECGAWAFALDGDDSLGPWTLVVVFACILYLQGYLKECVTLPPDYISTLSFFFPVFPAYDAAVLLSCLEFFGEWSYLPDFKLWSPIVLLGMVCMAVGQALVIWSARVADRNFWASTREMEEDELVGLEIPNRRVVQEGPYAWERHPAYLGALLWGVGTQLALCNPVMLVVVAFVLWASLLHVTMEEERDLFDEFPGRYEHYTAITSTWIPGFPAALESSAFQREMEDNAPEDGPDMEQEESEEEPDEEDDLLPSWEGVRKGGTIWNRQFQEPLRLG</sequence>
<comment type="similarity">
    <text evidence="5">Belongs to the class VI-like SAM-binding methyltransferase superfamily. Isoprenylcysteine carboxyl methyltransferase family.</text>
</comment>
<feature type="transmembrane region" description="Helical" evidence="5">
    <location>
        <begin position="457"/>
        <end position="476"/>
    </location>
</feature>
<evidence type="ECO:0000313" key="8">
    <source>
        <dbReference type="Proteomes" id="UP001178507"/>
    </source>
</evidence>
<dbReference type="EC" id="2.1.1.100" evidence="5"/>
<protein>
    <recommendedName>
        <fullName evidence="5">Protein-S-isoprenylcysteine O-methyltransferase</fullName>
        <ecNumber evidence="5">2.1.1.100</ecNumber>
    </recommendedName>
</protein>
<dbReference type="GO" id="GO:0004671">
    <property type="term" value="F:protein C-terminal S-isoprenylcysteine carboxyl O-methyltransferase activity"/>
    <property type="evidence" value="ECO:0007669"/>
    <property type="project" value="UniProtKB-EC"/>
</dbReference>
<feature type="transmembrane region" description="Helical" evidence="5">
    <location>
        <begin position="593"/>
        <end position="620"/>
    </location>
</feature>
<gene>
    <name evidence="7" type="ORF">EVOR1521_LOCUS20115</name>
</gene>
<feature type="compositionally biased region" description="Acidic residues" evidence="6">
    <location>
        <begin position="167"/>
        <end position="177"/>
    </location>
</feature>
<evidence type="ECO:0000256" key="4">
    <source>
        <dbReference type="ARBA" id="ARBA00023136"/>
    </source>
</evidence>
<dbReference type="AlphaFoldDB" id="A0AA36IZL9"/>
<evidence type="ECO:0000256" key="6">
    <source>
        <dbReference type="SAM" id="MobiDB-lite"/>
    </source>
</evidence>
<feature type="transmembrane region" description="Helical" evidence="5">
    <location>
        <begin position="488"/>
        <end position="512"/>
    </location>
</feature>
<comment type="catalytic activity">
    <reaction evidence="5">
        <text>[protein]-C-terminal S-[(2E,6E)-farnesyl]-L-cysteine + S-adenosyl-L-methionine = [protein]-C-terminal S-[(2E,6E)-farnesyl]-L-cysteine methyl ester + S-adenosyl-L-homocysteine</text>
        <dbReference type="Rhea" id="RHEA:21672"/>
        <dbReference type="Rhea" id="RHEA-COMP:12125"/>
        <dbReference type="Rhea" id="RHEA-COMP:12126"/>
        <dbReference type="ChEBI" id="CHEBI:57856"/>
        <dbReference type="ChEBI" id="CHEBI:59789"/>
        <dbReference type="ChEBI" id="CHEBI:90510"/>
        <dbReference type="ChEBI" id="CHEBI:90511"/>
        <dbReference type="EC" id="2.1.1.100"/>
    </reaction>
</comment>
<feature type="region of interest" description="Disordered" evidence="6">
    <location>
        <begin position="116"/>
        <end position="243"/>
    </location>
</feature>
<feature type="compositionally biased region" description="Low complexity" evidence="6">
    <location>
        <begin position="116"/>
        <end position="133"/>
    </location>
</feature>
<keyword evidence="4 5" id="KW-0472">Membrane</keyword>
<dbReference type="Gene3D" id="1.20.120.1630">
    <property type="match status" value="1"/>
</dbReference>
<dbReference type="GO" id="GO:0032259">
    <property type="term" value="P:methylation"/>
    <property type="evidence" value="ECO:0007669"/>
    <property type="project" value="UniProtKB-KW"/>
</dbReference>
<dbReference type="GO" id="GO:0005789">
    <property type="term" value="C:endoplasmic reticulum membrane"/>
    <property type="evidence" value="ECO:0007669"/>
    <property type="project" value="UniProtKB-SubCell"/>
</dbReference>
<feature type="region of interest" description="Disordered" evidence="6">
    <location>
        <begin position="666"/>
        <end position="700"/>
    </location>
</feature>
<evidence type="ECO:0000256" key="2">
    <source>
        <dbReference type="ARBA" id="ARBA00022692"/>
    </source>
</evidence>
<feature type="compositionally biased region" description="Basic and acidic residues" evidence="6">
    <location>
        <begin position="211"/>
        <end position="220"/>
    </location>
</feature>
<keyword evidence="5" id="KW-0949">S-adenosyl-L-methionine</keyword>
<keyword evidence="8" id="KW-1185">Reference proteome</keyword>
<keyword evidence="5" id="KW-0808">Transferase</keyword>
<keyword evidence="5" id="KW-0256">Endoplasmic reticulum</keyword>
<dbReference type="EMBL" id="CAUJNA010003207">
    <property type="protein sequence ID" value="CAJ1395754.1"/>
    <property type="molecule type" value="Genomic_DNA"/>
</dbReference>
<organism evidence="7 8">
    <name type="scientific">Effrenium voratum</name>
    <dbReference type="NCBI Taxonomy" id="2562239"/>
    <lineage>
        <taxon>Eukaryota</taxon>
        <taxon>Sar</taxon>
        <taxon>Alveolata</taxon>
        <taxon>Dinophyceae</taxon>
        <taxon>Suessiales</taxon>
        <taxon>Symbiodiniaceae</taxon>
        <taxon>Effrenium</taxon>
    </lineage>
</organism>
<keyword evidence="3 5" id="KW-1133">Transmembrane helix</keyword>
<name>A0AA36IZL9_9DINO</name>
<feature type="compositionally biased region" description="Basic and acidic residues" evidence="6">
    <location>
        <begin position="233"/>
        <end position="242"/>
    </location>
</feature>
<dbReference type="Pfam" id="PF04140">
    <property type="entry name" value="ICMT"/>
    <property type="match status" value="1"/>
</dbReference>
<keyword evidence="5" id="KW-0489">Methyltransferase</keyword>
<dbReference type="Proteomes" id="UP001178507">
    <property type="component" value="Unassembled WGS sequence"/>
</dbReference>
<keyword evidence="2 5" id="KW-0812">Transmembrane</keyword>
<dbReference type="PANTHER" id="PTHR12714">
    <property type="entry name" value="PROTEIN-S ISOPRENYLCYSTEINE O-METHYLTRANSFERASE"/>
    <property type="match status" value="1"/>
</dbReference>
<feature type="compositionally biased region" description="Low complexity" evidence="6">
    <location>
        <begin position="139"/>
        <end position="166"/>
    </location>
</feature>